<accession>A0ABQ3RE90</accession>
<proteinExistence type="predicted"/>
<name>A0ABQ3RE90_STRRR</name>
<dbReference type="RefSeq" id="WP_189999381.1">
    <property type="nucleotide sequence ID" value="NZ_BNCB01000027.1"/>
</dbReference>
<evidence type="ECO:0000313" key="1">
    <source>
        <dbReference type="EMBL" id="GHI54172.1"/>
    </source>
</evidence>
<evidence type="ECO:0000313" key="2">
    <source>
        <dbReference type="Proteomes" id="UP000646738"/>
    </source>
</evidence>
<reference evidence="2" key="1">
    <citation type="submission" date="2023-07" db="EMBL/GenBank/DDBJ databases">
        <title>Whole genome shotgun sequence of Streptomyces achromogenes subsp. rubradiris NBRC 14000.</title>
        <authorList>
            <person name="Komaki H."/>
            <person name="Tamura T."/>
        </authorList>
    </citation>
    <scope>NUCLEOTIDE SEQUENCE [LARGE SCALE GENOMIC DNA]</scope>
    <source>
        <strain evidence="2">NBRC 14000</strain>
    </source>
</reference>
<sequence length="134" mass="14922">MTRDHRFHLDREGHSVTVRAGPARGPTEVLVDGKVVAARSRRGHRERVIELAAELPGDPPRPVTVRVDWRTGAGSGPVCVMEAEGTCTVIPRASPGPSAPRPAVRALARHPLRWLRRHLPRRHPPPHRTARRLR</sequence>
<keyword evidence="2" id="KW-1185">Reference proteome</keyword>
<dbReference type="Proteomes" id="UP000646738">
    <property type="component" value="Unassembled WGS sequence"/>
</dbReference>
<gene>
    <name evidence="1" type="ORF">Srubr_40180</name>
</gene>
<organism evidence="1 2">
    <name type="scientific">Streptomyces rubradiris</name>
    <name type="common">Streptomyces achromogenes subsp. rubradiris</name>
    <dbReference type="NCBI Taxonomy" id="285531"/>
    <lineage>
        <taxon>Bacteria</taxon>
        <taxon>Bacillati</taxon>
        <taxon>Actinomycetota</taxon>
        <taxon>Actinomycetes</taxon>
        <taxon>Kitasatosporales</taxon>
        <taxon>Streptomycetaceae</taxon>
        <taxon>Streptomyces</taxon>
    </lineage>
</organism>
<dbReference type="EMBL" id="BNEA01000015">
    <property type="protein sequence ID" value="GHI54172.1"/>
    <property type="molecule type" value="Genomic_DNA"/>
</dbReference>
<comment type="caution">
    <text evidence="1">The sequence shown here is derived from an EMBL/GenBank/DDBJ whole genome shotgun (WGS) entry which is preliminary data.</text>
</comment>
<protein>
    <submittedName>
        <fullName evidence="1">Uncharacterized protein</fullName>
    </submittedName>
</protein>